<protein>
    <recommendedName>
        <fullName evidence="1">Phage protein Gp138 N-terminal domain-containing protein</fullName>
    </recommendedName>
</protein>
<reference evidence="2 3" key="1">
    <citation type="submission" date="2018-10" db="EMBL/GenBank/DDBJ databases">
        <title>Genomic Encyclopedia of Type Strains, Phase IV (KMG-IV): sequencing the most valuable type-strain genomes for metagenomic binning, comparative biology and taxonomic classification.</title>
        <authorList>
            <person name="Goeker M."/>
        </authorList>
    </citation>
    <scope>NUCLEOTIDE SEQUENCE [LARGE SCALE GENOMIC DNA]</scope>
    <source>
        <strain evidence="2 3">DSM 22228</strain>
    </source>
</reference>
<dbReference type="InterPro" id="IPR041599">
    <property type="entry name" value="Gp138_N"/>
</dbReference>
<dbReference type="InterPro" id="IPR037026">
    <property type="entry name" value="Vgr_OB-fold_dom_sf"/>
</dbReference>
<accession>A0A495RIH5</accession>
<dbReference type="AlphaFoldDB" id="A0A495RIH5"/>
<feature type="domain" description="Phage protein Gp138 N-terminal" evidence="1">
    <location>
        <begin position="37"/>
        <end position="130"/>
    </location>
</feature>
<dbReference type="Proteomes" id="UP000278542">
    <property type="component" value="Unassembled WGS sequence"/>
</dbReference>
<gene>
    <name evidence="2" type="ORF">DES39_0564</name>
</gene>
<dbReference type="Pfam" id="PF18352">
    <property type="entry name" value="Gp138_N"/>
    <property type="match status" value="1"/>
</dbReference>
<evidence type="ECO:0000313" key="2">
    <source>
        <dbReference type="EMBL" id="RKS87343.1"/>
    </source>
</evidence>
<dbReference type="RefSeq" id="WP_121144241.1">
    <property type="nucleotide sequence ID" value="NZ_RBWY01000001.1"/>
</dbReference>
<evidence type="ECO:0000313" key="3">
    <source>
        <dbReference type="Proteomes" id="UP000278542"/>
    </source>
</evidence>
<name>A0A495RIH5_9GAMM</name>
<keyword evidence="3" id="KW-1185">Reference proteome</keyword>
<comment type="caution">
    <text evidence="2">The sequence shown here is derived from an EMBL/GenBank/DDBJ whole genome shotgun (WGS) entry which is preliminary data.</text>
</comment>
<dbReference type="EMBL" id="RBWY01000001">
    <property type="protein sequence ID" value="RKS87343.1"/>
    <property type="molecule type" value="Genomic_DNA"/>
</dbReference>
<proteinExistence type="predicted"/>
<dbReference type="Pfam" id="PF18946">
    <property type="entry name" value="Apex"/>
    <property type="match status" value="1"/>
</dbReference>
<dbReference type="Gene3D" id="2.40.50.230">
    <property type="entry name" value="Gp5 N-terminal domain"/>
    <property type="match status" value="1"/>
</dbReference>
<evidence type="ECO:0000259" key="1">
    <source>
        <dbReference type="Pfam" id="PF18352"/>
    </source>
</evidence>
<dbReference type="InterPro" id="IPR044033">
    <property type="entry name" value="GpV-like_apex"/>
</dbReference>
<organism evidence="2 3">
    <name type="scientific">Orbus hercynius</name>
    <dbReference type="NCBI Taxonomy" id="593135"/>
    <lineage>
        <taxon>Bacteria</taxon>
        <taxon>Pseudomonadati</taxon>
        <taxon>Pseudomonadota</taxon>
        <taxon>Gammaproteobacteria</taxon>
        <taxon>Orbales</taxon>
        <taxon>Orbaceae</taxon>
        <taxon>Orbus</taxon>
    </lineage>
</organism>
<sequence length="255" mass="26681">MKSPINLQLSQMVTQEDVIQKLISQALKNNSFIQLVKVVAVNIANLTVDIKPLLLGETTDGEIIESSVIYNVKYMRIQSGSSAIIIDPTAGDIGLVSVCDRDISIIKETKTFATPGSGRIHSLSDSIYLGGVLNRTPTQYVKFTADGIEIYSPTKITATAPSVTANCDDLTANVTNSTKLTSNTVDITADISVSISSPRIALNGSLTASPLNGSGTATINMPLNSTEEITANGIALSTHTHSGVQSGGDSTGGPQ</sequence>
<dbReference type="OrthoDB" id="1903830at2"/>